<evidence type="ECO:0000256" key="1">
    <source>
        <dbReference type="SAM" id="SignalP"/>
    </source>
</evidence>
<dbReference type="EMBL" id="KI669594">
    <property type="protein sequence ID" value="ETN06788.1"/>
    <property type="molecule type" value="Genomic_DNA"/>
</dbReference>
<protein>
    <recommendedName>
        <fullName evidence="4">RxLR effector protein</fullName>
    </recommendedName>
</protein>
<feature type="signal peptide" evidence="1">
    <location>
        <begin position="1"/>
        <end position="17"/>
    </location>
</feature>
<evidence type="ECO:0000313" key="2">
    <source>
        <dbReference type="EMBL" id="ETN06788.1"/>
    </source>
</evidence>
<dbReference type="OrthoDB" id="102020at2759"/>
<keyword evidence="1" id="KW-0732">Signal</keyword>
<dbReference type="RefSeq" id="XP_008907756.1">
    <property type="nucleotide sequence ID" value="XM_008909508.1"/>
</dbReference>
<dbReference type="GeneID" id="20182230"/>
<organism evidence="2 3">
    <name type="scientific">Phytophthora nicotianae (strain INRA-310)</name>
    <name type="common">Phytophthora parasitica</name>
    <dbReference type="NCBI Taxonomy" id="761204"/>
    <lineage>
        <taxon>Eukaryota</taxon>
        <taxon>Sar</taxon>
        <taxon>Stramenopiles</taxon>
        <taxon>Oomycota</taxon>
        <taxon>Peronosporomycetes</taxon>
        <taxon>Peronosporales</taxon>
        <taxon>Peronosporaceae</taxon>
        <taxon>Phytophthora</taxon>
    </lineage>
</organism>
<proteinExistence type="predicted"/>
<sequence length="152" mass="16078">MKLLGLFSLVVVTAVNAGDPVYLRGEDSESATGAKQFDFSDVNQADQSEQATLSLDGSGSDACPEKCPMVYRPRSAQTAPSSPRPMIRSMFGSLEDHTVELAGSGSNEHVLLDIGLAGIFGSDVGNDDASKTSPEDFLNLVASSMTPYRDNQ</sequence>
<evidence type="ECO:0000313" key="3">
    <source>
        <dbReference type="Proteomes" id="UP000018817"/>
    </source>
</evidence>
<gene>
    <name evidence="2" type="ORF">PPTG_12814</name>
</gene>
<accession>W2Q0T7</accession>
<dbReference type="VEuPathDB" id="FungiDB:PPTG_12814"/>
<dbReference type="Proteomes" id="UP000018817">
    <property type="component" value="Unassembled WGS sequence"/>
</dbReference>
<dbReference type="OMA" id="EYLNECM"/>
<name>W2Q0T7_PHYN3</name>
<reference evidence="2 3" key="2">
    <citation type="submission" date="2013-11" db="EMBL/GenBank/DDBJ databases">
        <title>The Genome Sequence of Phytophthora parasitica INRA-310.</title>
        <authorList>
            <consortium name="The Broad Institute Genomics Platform"/>
            <person name="Russ C."/>
            <person name="Tyler B."/>
            <person name="Panabieres F."/>
            <person name="Shan W."/>
            <person name="Tripathy S."/>
            <person name="Grunwald N."/>
            <person name="Machado M."/>
            <person name="Johnson C.S."/>
            <person name="Arredondo F."/>
            <person name="Hong C."/>
            <person name="Coffey M."/>
            <person name="Young S.K."/>
            <person name="Zeng Q."/>
            <person name="Gargeya S."/>
            <person name="Fitzgerald M."/>
            <person name="Abouelleil A."/>
            <person name="Alvarado L."/>
            <person name="Chapman S.B."/>
            <person name="Gainer-Dewar J."/>
            <person name="Goldberg J."/>
            <person name="Griggs A."/>
            <person name="Gujja S."/>
            <person name="Hansen M."/>
            <person name="Howarth C."/>
            <person name="Imamovic A."/>
            <person name="Ireland A."/>
            <person name="Larimer J."/>
            <person name="McCowan C."/>
            <person name="Murphy C."/>
            <person name="Pearson M."/>
            <person name="Poon T.W."/>
            <person name="Priest M."/>
            <person name="Roberts A."/>
            <person name="Saif S."/>
            <person name="Shea T."/>
            <person name="Sykes S."/>
            <person name="Wortman J."/>
            <person name="Nusbaum C."/>
            <person name="Birren B."/>
        </authorList>
    </citation>
    <scope>NUCLEOTIDE SEQUENCE [LARGE SCALE GENOMIC DNA]</scope>
    <source>
        <strain evidence="2 3">INRA-310</strain>
    </source>
</reference>
<evidence type="ECO:0008006" key="4">
    <source>
        <dbReference type="Google" id="ProtNLM"/>
    </source>
</evidence>
<reference evidence="3" key="1">
    <citation type="submission" date="2011-12" db="EMBL/GenBank/DDBJ databases">
        <authorList>
            <consortium name="The Broad Institute Genome Sequencing Platform"/>
            <person name="Russ C."/>
            <person name="Tyler B."/>
            <person name="Panabieres F."/>
            <person name="Shan W."/>
            <person name="Tripathy S."/>
            <person name="Grunwald N."/>
            <person name="Machado M."/>
            <person name="Young S.K."/>
            <person name="Zeng Q."/>
            <person name="Gargeya S."/>
            <person name="Fitzgerald M."/>
            <person name="Haas B."/>
            <person name="Abouelleil A."/>
            <person name="Alvarado L."/>
            <person name="Arachchi H.M."/>
            <person name="Berlin A."/>
            <person name="Chapman S.B."/>
            <person name="Gearin G."/>
            <person name="Goldberg J."/>
            <person name="Griggs A."/>
            <person name="Gujja S."/>
            <person name="Hansen M."/>
            <person name="Heiman D."/>
            <person name="Howarth C."/>
            <person name="Larimer J."/>
            <person name="Lui A."/>
            <person name="MacDonald P.J.P."/>
            <person name="McCowen C."/>
            <person name="Montmayeur A."/>
            <person name="Murphy C."/>
            <person name="Neiman D."/>
            <person name="Pearson M."/>
            <person name="Priest M."/>
            <person name="Roberts A."/>
            <person name="Saif S."/>
            <person name="Shea T."/>
            <person name="Sisk P."/>
            <person name="Stolte C."/>
            <person name="Sykes S."/>
            <person name="Wortman J."/>
            <person name="Nusbaum C."/>
            <person name="Birren B."/>
        </authorList>
    </citation>
    <scope>NUCLEOTIDE SEQUENCE [LARGE SCALE GENOMIC DNA]</scope>
    <source>
        <strain evidence="3">INRA-310</strain>
    </source>
</reference>
<dbReference type="AlphaFoldDB" id="W2Q0T7"/>
<feature type="chain" id="PRO_5004822078" description="RxLR effector protein" evidence="1">
    <location>
        <begin position="18"/>
        <end position="152"/>
    </location>
</feature>